<sequence>MKGILNRNKNANILFNSPELKAHIGTKNKVYFVPLLGDCVVPCKACKNKILMGRKFERRLQIGLQCCHVTLYCLHDQAKITSWCGEYGNVCNDAITSVVYKTIGNSPTASLFKYFVWVFLKKRKLFSHTVIIYN</sequence>
<reference evidence="1" key="1">
    <citation type="submission" date="2021-05" db="EMBL/GenBank/DDBJ databases">
        <authorList>
            <person name="Alioto T."/>
            <person name="Alioto T."/>
            <person name="Gomez Garrido J."/>
        </authorList>
    </citation>
    <scope>NUCLEOTIDE SEQUENCE</scope>
</reference>
<evidence type="ECO:0000313" key="1">
    <source>
        <dbReference type="EMBL" id="CAG6726503.1"/>
    </source>
</evidence>
<organism evidence="1">
    <name type="scientific">Cacopsylla melanoneura</name>
    <dbReference type="NCBI Taxonomy" id="428564"/>
    <lineage>
        <taxon>Eukaryota</taxon>
        <taxon>Metazoa</taxon>
        <taxon>Ecdysozoa</taxon>
        <taxon>Arthropoda</taxon>
        <taxon>Hexapoda</taxon>
        <taxon>Insecta</taxon>
        <taxon>Pterygota</taxon>
        <taxon>Neoptera</taxon>
        <taxon>Paraneoptera</taxon>
        <taxon>Hemiptera</taxon>
        <taxon>Sternorrhyncha</taxon>
        <taxon>Psylloidea</taxon>
        <taxon>Psyllidae</taxon>
        <taxon>Psyllinae</taxon>
        <taxon>Cacopsylla</taxon>
    </lineage>
</organism>
<name>A0A8D8YCZ7_9HEMI</name>
<accession>A0A8D8YCZ7</accession>
<protein>
    <submittedName>
        <fullName evidence="1">Uncharacterized protein</fullName>
    </submittedName>
</protein>
<proteinExistence type="predicted"/>
<dbReference type="AlphaFoldDB" id="A0A8D8YCZ7"/>
<dbReference type="EMBL" id="HBUF01371830">
    <property type="protein sequence ID" value="CAG6726503.1"/>
    <property type="molecule type" value="Transcribed_RNA"/>
</dbReference>